<dbReference type="AlphaFoldDB" id="A0AAE1CLT1"/>
<evidence type="ECO:0000256" key="4">
    <source>
        <dbReference type="ARBA" id="ARBA00023015"/>
    </source>
</evidence>
<feature type="domain" description="SURP motif" evidence="8">
    <location>
        <begin position="458"/>
        <end position="498"/>
    </location>
</feature>
<dbReference type="InterPro" id="IPR019147">
    <property type="entry name" value="SWAP_N_domain"/>
</dbReference>
<evidence type="ECO:0000313" key="10">
    <source>
        <dbReference type="Proteomes" id="UP001283361"/>
    </source>
</evidence>
<feature type="compositionally biased region" description="Basic and acidic residues" evidence="7">
    <location>
        <begin position="388"/>
        <end position="397"/>
    </location>
</feature>
<feature type="compositionally biased region" description="Polar residues" evidence="7">
    <location>
        <begin position="320"/>
        <end position="331"/>
    </location>
</feature>
<comment type="caution">
    <text evidence="9">The sequence shown here is derived from an EMBL/GenBank/DDBJ whole genome shotgun (WGS) entry which is preliminary data.</text>
</comment>
<gene>
    <name evidence="9" type="ORF">RRG08_050505</name>
</gene>
<dbReference type="InterPro" id="IPR035967">
    <property type="entry name" value="SWAP/Surp_sf"/>
</dbReference>
<feature type="region of interest" description="Disordered" evidence="7">
    <location>
        <begin position="246"/>
        <end position="289"/>
    </location>
</feature>
<feature type="compositionally biased region" description="Polar residues" evidence="7">
    <location>
        <begin position="716"/>
        <end position="725"/>
    </location>
</feature>
<feature type="compositionally biased region" description="Basic residues" evidence="7">
    <location>
        <begin position="775"/>
        <end position="799"/>
    </location>
</feature>
<feature type="region of interest" description="Disordered" evidence="7">
    <location>
        <begin position="307"/>
        <end position="455"/>
    </location>
</feature>
<evidence type="ECO:0000259" key="8">
    <source>
        <dbReference type="PROSITE" id="PS50128"/>
    </source>
</evidence>
<dbReference type="Gene3D" id="1.10.10.790">
    <property type="entry name" value="Surp module"/>
    <property type="match status" value="2"/>
</dbReference>
<evidence type="ECO:0000313" key="9">
    <source>
        <dbReference type="EMBL" id="KAK3707690.1"/>
    </source>
</evidence>
<evidence type="ECO:0000256" key="6">
    <source>
        <dbReference type="ARBA" id="ARBA00023187"/>
    </source>
</evidence>
<feature type="compositionally biased region" description="Basic residues" evidence="7">
    <location>
        <begin position="683"/>
        <end position="692"/>
    </location>
</feature>
<feature type="compositionally biased region" description="Basic and acidic residues" evidence="7">
    <location>
        <begin position="939"/>
        <end position="948"/>
    </location>
</feature>
<feature type="compositionally biased region" description="Basic and acidic residues" evidence="7">
    <location>
        <begin position="585"/>
        <end position="622"/>
    </location>
</feature>
<feature type="compositionally biased region" description="Polar residues" evidence="7">
    <location>
        <begin position="340"/>
        <end position="352"/>
    </location>
</feature>
<feature type="region of interest" description="Disordered" evidence="7">
    <location>
        <begin position="512"/>
        <end position="818"/>
    </location>
</feature>
<keyword evidence="5" id="KW-0804">Transcription</keyword>
<feature type="domain" description="SURP motif" evidence="8">
    <location>
        <begin position="189"/>
        <end position="231"/>
    </location>
</feature>
<dbReference type="PANTHER" id="PTHR13161">
    <property type="entry name" value="SPLICING FACTOR SUPPRESSOR OF WHITE APRICOT"/>
    <property type="match status" value="1"/>
</dbReference>
<dbReference type="Proteomes" id="UP001283361">
    <property type="component" value="Unassembled WGS sequence"/>
</dbReference>
<keyword evidence="4" id="KW-0805">Transcription regulation</keyword>
<dbReference type="GO" id="GO:0000395">
    <property type="term" value="P:mRNA 5'-splice site recognition"/>
    <property type="evidence" value="ECO:0007669"/>
    <property type="project" value="TreeGrafter"/>
</dbReference>
<feature type="compositionally biased region" description="Basic and acidic residues" evidence="7">
    <location>
        <begin position="762"/>
        <end position="774"/>
    </location>
</feature>
<feature type="compositionally biased region" description="Low complexity" evidence="7">
    <location>
        <begin position="410"/>
        <end position="425"/>
    </location>
</feature>
<feature type="compositionally biased region" description="Pro residues" evidence="7">
    <location>
        <begin position="273"/>
        <end position="283"/>
    </location>
</feature>
<feature type="region of interest" description="Disordered" evidence="7">
    <location>
        <begin position="876"/>
        <end position="924"/>
    </location>
</feature>
<evidence type="ECO:0000256" key="3">
    <source>
        <dbReference type="ARBA" id="ARBA00022884"/>
    </source>
</evidence>
<feature type="region of interest" description="Disordered" evidence="7">
    <location>
        <begin position="939"/>
        <end position="958"/>
    </location>
</feature>
<keyword evidence="1" id="KW-0507">mRNA processing</keyword>
<name>A0AAE1CLT1_9GAST</name>
<protein>
    <recommendedName>
        <fullName evidence="8">SURP motif domain-containing protein</fullName>
    </recommendedName>
</protein>
<dbReference type="InterPro" id="IPR000061">
    <property type="entry name" value="Surp"/>
</dbReference>
<keyword evidence="6" id="KW-0508">mRNA splicing</keyword>
<dbReference type="PANTHER" id="PTHR13161:SF15">
    <property type="entry name" value="SPLICING FACTOR, SUPPRESSOR OF WHITE-APRICOT HOMOLOG"/>
    <property type="match status" value="1"/>
</dbReference>
<dbReference type="PROSITE" id="PS50128">
    <property type="entry name" value="SURP"/>
    <property type="match status" value="2"/>
</dbReference>
<dbReference type="EMBL" id="JAWDGP010007710">
    <property type="protein sequence ID" value="KAK3707690.1"/>
    <property type="molecule type" value="Genomic_DNA"/>
</dbReference>
<keyword evidence="2" id="KW-0677">Repeat</keyword>
<dbReference type="InterPro" id="IPR040397">
    <property type="entry name" value="SWAP"/>
</dbReference>
<accession>A0AAE1CLT1</accession>
<dbReference type="GO" id="GO:0003723">
    <property type="term" value="F:RNA binding"/>
    <property type="evidence" value="ECO:0007669"/>
    <property type="project" value="UniProtKB-KW"/>
</dbReference>
<dbReference type="SMART" id="SM00648">
    <property type="entry name" value="SWAP"/>
    <property type="match status" value="2"/>
</dbReference>
<evidence type="ECO:0000256" key="7">
    <source>
        <dbReference type="SAM" id="MobiDB-lite"/>
    </source>
</evidence>
<dbReference type="Pfam" id="PF09750">
    <property type="entry name" value="DRY_EERY"/>
    <property type="match status" value="1"/>
</dbReference>
<proteinExistence type="predicted"/>
<dbReference type="Pfam" id="PF01805">
    <property type="entry name" value="Surp"/>
    <property type="match status" value="2"/>
</dbReference>
<evidence type="ECO:0000256" key="5">
    <source>
        <dbReference type="ARBA" id="ARBA00023163"/>
    </source>
</evidence>
<dbReference type="SUPFAM" id="SSF109905">
    <property type="entry name" value="Surp module (SWAP domain)"/>
    <property type="match status" value="2"/>
</dbReference>
<feature type="compositionally biased region" description="Basic residues" evidence="7">
    <location>
        <begin position="398"/>
        <end position="408"/>
    </location>
</feature>
<evidence type="ECO:0000256" key="2">
    <source>
        <dbReference type="ARBA" id="ARBA00022737"/>
    </source>
</evidence>
<feature type="compositionally biased region" description="Polar residues" evidence="7">
    <location>
        <begin position="888"/>
        <end position="924"/>
    </location>
</feature>
<feature type="compositionally biased region" description="Basic residues" evidence="7">
    <location>
        <begin position="734"/>
        <end position="761"/>
    </location>
</feature>
<keyword evidence="10" id="KW-1185">Reference proteome</keyword>
<feature type="compositionally biased region" description="Acidic residues" evidence="7">
    <location>
        <begin position="949"/>
        <end position="958"/>
    </location>
</feature>
<keyword evidence="3" id="KW-0694">RNA-binding</keyword>
<organism evidence="9 10">
    <name type="scientific">Elysia crispata</name>
    <name type="common">lettuce slug</name>
    <dbReference type="NCBI Taxonomy" id="231223"/>
    <lineage>
        <taxon>Eukaryota</taxon>
        <taxon>Metazoa</taxon>
        <taxon>Spiralia</taxon>
        <taxon>Lophotrochozoa</taxon>
        <taxon>Mollusca</taxon>
        <taxon>Gastropoda</taxon>
        <taxon>Heterobranchia</taxon>
        <taxon>Euthyneura</taxon>
        <taxon>Panpulmonata</taxon>
        <taxon>Sacoglossa</taxon>
        <taxon>Placobranchoidea</taxon>
        <taxon>Plakobranchidae</taxon>
        <taxon>Elysia</taxon>
    </lineage>
</organism>
<evidence type="ECO:0000256" key="1">
    <source>
        <dbReference type="ARBA" id="ARBA00022664"/>
    </source>
</evidence>
<reference evidence="9" key="1">
    <citation type="journal article" date="2023" name="G3 (Bethesda)">
        <title>A reference genome for the long-term kleptoplast-retaining sea slug Elysia crispata morphotype clarki.</title>
        <authorList>
            <person name="Eastman K.E."/>
            <person name="Pendleton A.L."/>
            <person name="Shaikh M.A."/>
            <person name="Suttiyut T."/>
            <person name="Ogas R."/>
            <person name="Tomko P."/>
            <person name="Gavelis G."/>
            <person name="Widhalm J.R."/>
            <person name="Wisecaver J.H."/>
        </authorList>
    </citation>
    <scope>NUCLEOTIDE SEQUENCE</scope>
    <source>
        <strain evidence="9">ECLA1</strain>
    </source>
</reference>
<dbReference type="SMART" id="SM01141">
    <property type="entry name" value="DRY_EERY"/>
    <property type="match status" value="1"/>
</dbReference>
<sequence>MAASLWWDDGEKSQHGVQDSKKEDLLVFGYACKLFRDDERATAIDRGKLLIPWMGDEKLMIDRYDGRGHLYDLAHHDADNIGDKVADLTEEEEAVEKACDEERYLELHTDVREAEMYEEEEWKRYYLSLQEGYQSVGFGYDQQAGGDAGQWQTSTGQVAVTDEKPYIPPEELQVPEGMQIPKCQKQNARIEKTACFIAQHGIQMEIMLKTKQAGNSQFDFLSFENELNAYYKHMVSMIKSGKYKPIQREEEDASSEEAHSDNYLHPSLSSAPSLPPPPPPPSKPIELPKVSIHDTPYGALINSIRKHTERSKTKKTETSLQVQPSVSSSYELGSPEHLQASASESLPGNKYSNNPPPPGTEPVTLPMVSSLDGPAFVKELYGPQPNPKDGEDMSETKAHKRRKKKRRSSSSDSSSSSSSTNSSRSRSPKKKRKPGANTPPRMHGPAPILPPPPDVCPIVDRMAMYVAKNGAEFEMVVMNRKDSRFQFLNEYHAYFPYYKLKKEMFIDEMARNKEEDDKSGNNQRSISFSIKPRPKETETGQPAAKSKPKLFEYDSSEGEEGKEEKLVQETPSESGSLTPPPTRLLMDEDPQKEMEEKLKDKLANAVKERLSQTNRERQLQQERKKKAAMFLNLIKSSQTTEPSPPRPLEDSSALYVGEASPAPVVFEYDNGQMPRAREERSRSPKHKKRRRSPTPPSAYSLDRRPPLRPSPPRWQNRPSPWSSVNPRDRDRSPIRQRRSRSPHKKDEKKKKHNKHSRSRSPKHPEKSRDRSSKHTKEKSKHKASKDHDRRKKEKSKHRSKERDLSNPAHLRKTCSADSDVEVLDNSPVSFSHLQGDHSQLSNGKITAVVTSDTQHSVDVDLGSIPIPVPGLSPLATSSSENLGKGFVSLNQGKSSVSNSPLLQNSGSRSSTPGRTFSDSAGVTASSDLMSKVRAMLKKSREMTRAEEHLDIDESEEVL</sequence>